<dbReference type="WBParaSite" id="EEL_0000729301-mRNA-1">
    <property type="protein sequence ID" value="EEL_0000729301-mRNA-1"/>
    <property type="gene ID" value="EEL_0000729301"/>
</dbReference>
<evidence type="ECO:0000256" key="5">
    <source>
        <dbReference type="ARBA" id="ARBA00023163"/>
    </source>
</evidence>
<keyword evidence="9" id="KW-0732">Signal</keyword>
<dbReference type="SUPFAM" id="SSF109905">
    <property type="entry name" value="Surp module (SWAP domain)"/>
    <property type="match status" value="2"/>
</dbReference>
<dbReference type="AlphaFoldDB" id="A0A0R3RYD8"/>
<evidence type="ECO:0000256" key="9">
    <source>
        <dbReference type="SAM" id="SignalP"/>
    </source>
</evidence>
<feature type="coiled-coil region" evidence="7">
    <location>
        <begin position="678"/>
        <end position="711"/>
    </location>
</feature>
<protein>
    <submittedName>
        <fullName evidence="12">SURP motif domain-containing protein</fullName>
    </submittedName>
</protein>
<dbReference type="PANTHER" id="PTHR13161:SF15">
    <property type="entry name" value="SPLICING FACTOR, SUPPRESSOR OF WHITE-APRICOT HOMOLOG"/>
    <property type="match status" value="1"/>
</dbReference>
<evidence type="ECO:0000313" key="11">
    <source>
        <dbReference type="Proteomes" id="UP000050640"/>
    </source>
</evidence>
<dbReference type="GO" id="GO:0003723">
    <property type="term" value="F:RNA binding"/>
    <property type="evidence" value="ECO:0007669"/>
    <property type="project" value="UniProtKB-KW"/>
</dbReference>
<dbReference type="InterPro" id="IPR000061">
    <property type="entry name" value="Surp"/>
</dbReference>
<evidence type="ECO:0000256" key="1">
    <source>
        <dbReference type="ARBA" id="ARBA00022664"/>
    </source>
</evidence>
<evidence type="ECO:0000256" key="4">
    <source>
        <dbReference type="ARBA" id="ARBA00023015"/>
    </source>
</evidence>
<feature type="domain" description="SURP motif" evidence="10">
    <location>
        <begin position="192"/>
        <end position="235"/>
    </location>
</feature>
<feature type="region of interest" description="Disordered" evidence="8">
    <location>
        <begin position="275"/>
        <end position="334"/>
    </location>
</feature>
<dbReference type="Pfam" id="PF09750">
    <property type="entry name" value="DRY_EERY"/>
    <property type="match status" value="1"/>
</dbReference>
<keyword evidence="4" id="KW-0805">Transcription regulation</keyword>
<evidence type="ECO:0000256" key="6">
    <source>
        <dbReference type="ARBA" id="ARBA00023187"/>
    </source>
</evidence>
<evidence type="ECO:0000256" key="8">
    <source>
        <dbReference type="SAM" id="MobiDB-lite"/>
    </source>
</evidence>
<keyword evidence="7" id="KW-0175">Coiled coil</keyword>
<keyword evidence="5" id="KW-0804">Transcription</keyword>
<reference evidence="12" key="1">
    <citation type="submission" date="2017-02" db="UniProtKB">
        <authorList>
            <consortium name="WormBaseParasite"/>
        </authorList>
    </citation>
    <scope>IDENTIFICATION</scope>
</reference>
<dbReference type="PROSITE" id="PS50128">
    <property type="entry name" value="SURP"/>
    <property type="match status" value="2"/>
</dbReference>
<keyword evidence="11" id="KW-1185">Reference proteome</keyword>
<name>A0A0R3RYD8_9BILA</name>
<dbReference type="GO" id="GO:0000395">
    <property type="term" value="P:mRNA 5'-splice site recognition"/>
    <property type="evidence" value="ECO:0007669"/>
    <property type="project" value="TreeGrafter"/>
</dbReference>
<evidence type="ECO:0000313" key="12">
    <source>
        <dbReference type="WBParaSite" id="EEL_0000729301-mRNA-1"/>
    </source>
</evidence>
<dbReference type="Proteomes" id="UP000050640">
    <property type="component" value="Unplaced"/>
</dbReference>
<evidence type="ECO:0000256" key="3">
    <source>
        <dbReference type="ARBA" id="ARBA00022884"/>
    </source>
</evidence>
<dbReference type="InterPro" id="IPR035967">
    <property type="entry name" value="SWAP/Surp_sf"/>
</dbReference>
<keyword evidence="3" id="KW-0694">RNA-binding</keyword>
<keyword evidence="2" id="KW-0677">Repeat</keyword>
<keyword evidence="1" id="KW-0507">mRNA processing</keyword>
<feature type="domain" description="SURP motif" evidence="10">
    <location>
        <begin position="422"/>
        <end position="462"/>
    </location>
</feature>
<feature type="compositionally biased region" description="Basic and acidic residues" evidence="8">
    <location>
        <begin position="325"/>
        <end position="334"/>
    </location>
</feature>
<organism evidence="11 12">
    <name type="scientific">Elaeophora elaphi</name>
    <dbReference type="NCBI Taxonomy" id="1147741"/>
    <lineage>
        <taxon>Eukaryota</taxon>
        <taxon>Metazoa</taxon>
        <taxon>Ecdysozoa</taxon>
        <taxon>Nematoda</taxon>
        <taxon>Chromadorea</taxon>
        <taxon>Rhabditida</taxon>
        <taxon>Spirurina</taxon>
        <taxon>Spiruromorpha</taxon>
        <taxon>Filarioidea</taxon>
        <taxon>Onchocercidae</taxon>
        <taxon>Elaeophora</taxon>
    </lineage>
</organism>
<evidence type="ECO:0000256" key="2">
    <source>
        <dbReference type="ARBA" id="ARBA00022737"/>
    </source>
</evidence>
<dbReference type="STRING" id="1147741.A0A0R3RYD8"/>
<sequence length="760" mass="85687">MYLILLSNLSLISCTMSAENIRLSRGAKRRGPDDTQDKLLVFGYASRIYTNDDRAEWVSEERHLIAHPADSQLLIDRYDCRLYLASTEALDIACITGESSQAEIGYDCPAELLEEEMCEEERYKDMHADMKRHEEEEEEKQKRAEIAFNYDENCKEASSSSEEEIDEPFQPPENIKLPLGMNLPDTMKQNAVIERTATFVVAQGPQMEIVIKAKQRGNQDQFGFLEFDHPLNAYYKYISKLIREKKYTPKPHVPKRRPKLKKLRRLEEQKLLMEEQKKQKEGIDIDSNSDSDSGSDSSGNYLHPLLMGGTRKTDSGGSSPVIGPKTKEENDVATKKQLQIRTDYKLGKADDMYSSLFKNLSDLVVTQARATHSGESKDDTAEKTKDLEKGDYYEWYLNFYGEPPPSNEQPNVIPPPPDIMPTVNSAAEYVARYGIQAEQILLGRHDLNIGFLSADGPYYGYYHSRIRYYQKLHASYIQSQKQIITILGGDVEQSCKTHSEISEQASKPFSDLLQAPPPPPPFMNRKMRRRGFHDPPRTPEPPVQNVAEVGVIDFDDQLNKVQSLPALLDNIEEQEESSSTLVKKTTTGPISFSLNIQKVDDKKVPKIASAVKLGAYDDENGGMEAVDVPPGVLNNIPPPGLTIPPPPVAPVPLSSGQLAVEGSAELQSERKLKARLFMEKILNEKRAAKLRAQNEEQLKRENELLKKYEESRAGSASSMITKSKNKGDMNDVEVIFSTSAIDQLINSRIDKVINETFKEK</sequence>
<dbReference type="SMART" id="SM00648">
    <property type="entry name" value="SWAP"/>
    <property type="match status" value="2"/>
</dbReference>
<feature type="compositionally biased region" description="Low complexity" evidence="8">
    <location>
        <begin position="285"/>
        <end position="300"/>
    </location>
</feature>
<proteinExistence type="predicted"/>
<dbReference type="Pfam" id="PF01805">
    <property type="entry name" value="Surp"/>
    <property type="match status" value="2"/>
</dbReference>
<dbReference type="SMART" id="SM01141">
    <property type="entry name" value="DRY_EERY"/>
    <property type="match status" value="1"/>
</dbReference>
<accession>A0A0R3RYD8</accession>
<evidence type="ECO:0000256" key="7">
    <source>
        <dbReference type="SAM" id="Coils"/>
    </source>
</evidence>
<keyword evidence="6" id="KW-0508">mRNA splicing</keyword>
<feature type="signal peptide" evidence="9">
    <location>
        <begin position="1"/>
        <end position="17"/>
    </location>
</feature>
<dbReference type="InterPro" id="IPR019147">
    <property type="entry name" value="SWAP_N_domain"/>
</dbReference>
<dbReference type="Gene3D" id="1.10.10.790">
    <property type="entry name" value="Surp module"/>
    <property type="match status" value="2"/>
</dbReference>
<evidence type="ECO:0000259" key="10">
    <source>
        <dbReference type="PROSITE" id="PS50128"/>
    </source>
</evidence>
<dbReference type="PANTHER" id="PTHR13161">
    <property type="entry name" value="SPLICING FACTOR SUPPRESSOR OF WHITE APRICOT"/>
    <property type="match status" value="1"/>
</dbReference>
<feature type="chain" id="PRO_5006447874" evidence="9">
    <location>
        <begin position="18"/>
        <end position="760"/>
    </location>
</feature>
<dbReference type="InterPro" id="IPR040397">
    <property type="entry name" value="SWAP"/>
</dbReference>